<keyword evidence="4" id="KW-1185">Reference proteome</keyword>
<feature type="compositionally biased region" description="Basic and acidic residues" evidence="1">
    <location>
        <begin position="13"/>
        <end position="24"/>
    </location>
</feature>
<dbReference type="Proteomes" id="UP000217199">
    <property type="component" value="Unassembled WGS sequence"/>
</dbReference>
<dbReference type="InterPro" id="IPR001138">
    <property type="entry name" value="Zn2Cys6_DnaBD"/>
</dbReference>
<dbReference type="GO" id="GO:0000981">
    <property type="term" value="F:DNA-binding transcription factor activity, RNA polymerase II-specific"/>
    <property type="evidence" value="ECO:0007669"/>
    <property type="project" value="InterPro"/>
</dbReference>
<feature type="compositionally biased region" description="Basic residues" evidence="1">
    <location>
        <begin position="83"/>
        <end position="96"/>
    </location>
</feature>
<dbReference type="GO" id="GO:0008270">
    <property type="term" value="F:zinc ion binding"/>
    <property type="evidence" value="ECO:0007669"/>
    <property type="project" value="InterPro"/>
</dbReference>
<sequence length="512" mass="56932">MGKCSGKQRKSKERNNHPCKECQSSKKKCDRKGLQDTCSRCIKKEMECIGGIRSRRSPREEERHYTRDNYMEEISKAALKSSRAAKGRSGNRRSHRNIYDTPIDPGTEQKSGIYNLGDSYKALADVSQDLRGDRLDKLMIASSSSEALRPAPLNLSPDTIEALSEPPEGTIPWDEYYNGGEAKMPLPLPGVGEWDNYILDNYSEPLSTPTSSNTSYLQTPSSVSFGIQSPVSVVKSFSYEFENDKIPNPPPPHLMAKDNTAISERYIESPISPFGVQSNDHINYGDNNLEQSVNNPVFNPDLFQKYIGYNMIQDSNIGQQSGQVTSYDTPLYPANIQNCGYLPSYPDYVGQQQIDGQQNQPIQTSYDMGQYPFNGEIHTNTGMDYSNEIVSTTIPPPVEGFGLSEYGPINYNLSSYLGGAWVPFGSVSQEEVNGQFLHSFHAIYDERDKLSTETCAELGQPINMFPPQAIYQTNNGIDQETRPACSAEMNLCRDNSTAPSSASVSPGIFLYN</sequence>
<evidence type="ECO:0000313" key="3">
    <source>
        <dbReference type="EMBL" id="PAV23080.1"/>
    </source>
</evidence>
<evidence type="ECO:0000259" key="2">
    <source>
        <dbReference type="PROSITE" id="PS50048"/>
    </source>
</evidence>
<dbReference type="Gene3D" id="4.10.240.10">
    <property type="entry name" value="Zn(2)-C6 fungal-type DNA-binding domain"/>
    <property type="match status" value="1"/>
</dbReference>
<dbReference type="CDD" id="cd00067">
    <property type="entry name" value="GAL4"/>
    <property type="match status" value="1"/>
</dbReference>
<dbReference type="AlphaFoldDB" id="A0A286UU01"/>
<protein>
    <recommendedName>
        <fullName evidence="2">Zn(2)-C6 fungal-type domain-containing protein</fullName>
    </recommendedName>
</protein>
<feature type="region of interest" description="Disordered" evidence="1">
    <location>
        <begin position="79"/>
        <end position="106"/>
    </location>
</feature>
<dbReference type="SUPFAM" id="SSF57701">
    <property type="entry name" value="Zn2/Cys6 DNA-binding domain"/>
    <property type="match status" value="1"/>
</dbReference>
<organism evidence="3 4">
    <name type="scientific">Pyrrhoderma noxium</name>
    <dbReference type="NCBI Taxonomy" id="2282107"/>
    <lineage>
        <taxon>Eukaryota</taxon>
        <taxon>Fungi</taxon>
        <taxon>Dikarya</taxon>
        <taxon>Basidiomycota</taxon>
        <taxon>Agaricomycotina</taxon>
        <taxon>Agaricomycetes</taxon>
        <taxon>Hymenochaetales</taxon>
        <taxon>Hymenochaetaceae</taxon>
        <taxon>Pyrrhoderma</taxon>
    </lineage>
</organism>
<dbReference type="EMBL" id="NBII01000001">
    <property type="protein sequence ID" value="PAV23080.1"/>
    <property type="molecule type" value="Genomic_DNA"/>
</dbReference>
<evidence type="ECO:0000256" key="1">
    <source>
        <dbReference type="SAM" id="MobiDB-lite"/>
    </source>
</evidence>
<gene>
    <name evidence="3" type="ORF">PNOK_0014700</name>
</gene>
<proteinExistence type="predicted"/>
<feature type="domain" description="Zn(2)-C6 fungal-type" evidence="2">
    <location>
        <begin position="18"/>
        <end position="48"/>
    </location>
</feature>
<evidence type="ECO:0000313" key="4">
    <source>
        <dbReference type="Proteomes" id="UP000217199"/>
    </source>
</evidence>
<feature type="compositionally biased region" description="Basic residues" evidence="1">
    <location>
        <begin position="1"/>
        <end position="12"/>
    </location>
</feature>
<dbReference type="SMART" id="SM00066">
    <property type="entry name" value="GAL4"/>
    <property type="match status" value="1"/>
</dbReference>
<feature type="region of interest" description="Disordered" evidence="1">
    <location>
        <begin position="1"/>
        <end position="35"/>
    </location>
</feature>
<name>A0A286UU01_9AGAM</name>
<dbReference type="InterPro" id="IPR036864">
    <property type="entry name" value="Zn2-C6_fun-type_DNA-bd_sf"/>
</dbReference>
<dbReference type="PROSITE" id="PS50048">
    <property type="entry name" value="ZN2_CY6_FUNGAL_2"/>
    <property type="match status" value="1"/>
</dbReference>
<dbReference type="InParanoid" id="A0A286UU01"/>
<accession>A0A286UU01</accession>
<reference evidence="3 4" key="1">
    <citation type="journal article" date="2017" name="Mol. Ecol.">
        <title>Comparative and population genomic landscape of Phellinus noxius: A hypervariable fungus causing root rot in trees.</title>
        <authorList>
            <person name="Chung C.L."/>
            <person name="Lee T.J."/>
            <person name="Akiba M."/>
            <person name="Lee H.H."/>
            <person name="Kuo T.H."/>
            <person name="Liu D."/>
            <person name="Ke H.M."/>
            <person name="Yokoi T."/>
            <person name="Roa M.B."/>
            <person name="Lu M.J."/>
            <person name="Chang Y.Y."/>
            <person name="Ann P.J."/>
            <person name="Tsai J.N."/>
            <person name="Chen C.Y."/>
            <person name="Tzean S.S."/>
            <person name="Ota Y."/>
            <person name="Hattori T."/>
            <person name="Sahashi N."/>
            <person name="Liou R.F."/>
            <person name="Kikuchi T."/>
            <person name="Tsai I.J."/>
        </authorList>
    </citation>
    <scope>NUCLEOTIDE SEQUENCE [LARGE SCALE GENOMIC DNA]</scope>
    <source>
        <strain evidence="3 4">FFPRI411160</strain>
    </source>
</reference>
<comment type="caution">
    <text evidence="3">The sequence shown here is derived from an EMBL/GenBank/DDBJ whole genome shotgun (WGS) entry which is preliminary data.</text>
</comment>